<gene>
    <name evidence="9" type="primary">phoU</name>
    <name evidence="9" type="ORF">ACFPM1_01140</name>
</gene>
<protein>
    <recommendedName>
        <fullName evidence="7">Phosphate-specific transport system accessory protein PhoU</fullName>
    </recommendedName>
</protein>
<comment type="similarity">
    <text evidence="2 7">Belongs to the PhoU family.</text>
</comment>
<evidence type="ECO:0000256" key="1">
    <source>
        <dbReference type="ARBA" id="ARBA00004496"/>
    </source>
</evidence>
<feature type="domain" description="PhoU" evidence="8">
    <location>
        <begin position="20"/>
        <end position="104"/>
    </location>
</feature>
<sequence>MPRDRYRSALDDLRDAVVGLGEDVVVQLETGLAALESGDPELARAVIDGDDAINEAYLAVESDCIDLFALQQPVAGDLRFVAASFKILTDLERIGDLATNLGRYALAESSESSPEVDVVAIGREARDAVEDALTAYRTRDVELCREIHARDDRIDALCQRASERVVRDLVERETGNDAWAVERLLDDVSRLLLTVRDVERVADHAVNVAARTLYVVEHDSELLY</sequence>
<comment type="function">
    <text evidence="7">Plays a role in the regulation of phosphate uptake.</text>
</comment>
<feature type="domain" description="PhoU" evidence="8">
    <location>
        <begin position="121"/>
        <end position="211"/>
    </location>
</feature>
<accession>A0ABD5QXF0</accession>
<dbReference type="RefSeq" id="WP_256410945.1">
    <property type="nucleotide sequence ID" value="NZ_JANHDM010000002.1"/>
</dbReference>
<comment type="subcellular location">
    <subcellularLocation>
        <location evidence="1 7">Cytoplasm</location>
    </subcellularLocation>
</comment>
<dbReference type="Pfam" id="PF01895">
    <property type="entry name" value="PhoU"/>
    <property type="match status" value="2"/>
</dbReference>
<evidence type="ECO:0000256" key="2">
    <source>
        <dbReference type="ARBA" id="ARBA00008107"/>
    </source>
</evidence>
<dbReference type="InterPro" id="IPR038078">
    <property type="entry name" value="PhoU-like_sf"/>
</dbReference>
<keyword evidence="6 7" id="KW-0592">Phosphate transport</keyword>
<organism evidence="9 10">
    <name type="scientific">Halorubrum rubrum</name>
    <dbReference type="NCBI Taxonomy" id="1126240"/>
    <lineage>
        <taxon>Archaea</taxon>
        <taxon>Methanobacteriati</taxon>
        <taxon>Methanobacteriota</taxon>
        <taxon>Stenosarchaea group</taxon>
        <taxon>Halobacteria</taxon>
        <taxon>Halobacteriales</taxon>
        <taxon>Haloferacaceae</taxon>
        <taxon>Halorubrum</taxon>
    </lineage>
</organism>
<dbReference type="AlphaFoldDB" id="A0ABD5QXF0"/>
<evidence type="ECO:0000259" key="8">
    <source>
        <dbReference type="Pfam" id="PF01895"/>
    </source>
</evidence>
<evidence type="ECO:0000256" key="5">
    <source>
        <dbReference type="ARBA" id="ARBA00022490"/>
    </source>
</evidence>
<keyword evidence="5 7" id="KW-0963">Cytoplasm</keyword>
<evidence type="ECO:0000256" key="7">
    <source>
        <dbReference type="PIRNR" id="PIRNR003107"/>
    </source>
</evidence>
<dbReference type="SUPFAM" id="SSF109755">
    <property type="entry name" value="PhoU-like"/>
    <property type="match status" value="1"/>
</dbReference>
<evidence type="ECO:0000313" key="9">
    <source>
        <dbReference type="EMBL" id="MFC5277375.1"/>
    </source>
</evidence>
<proteinExistence type="inferred from homology"/>
<dbReference type="FunFam" id="1.20.58.220:FF:000004">
    <property type="entry name" value="Phosphate-specific transport system accessory protein PhoU"/>
    <property type="match status" value="1"/>
</dbReference>
<evidence type="ECO:0000256" key="3">
    <source>
        <dbReference type="ARBA" id="ARBA00011738"/>
    </source>
</evidence>
<dbReference type="InterPro" id="IPR028366">
    <property type="entry name" value="PhoU"/>
</dbReference>
<dbReference type="Proteomes" id="UP001596118">
    <property type="component" value="Unassembled WGS sequence"/>
</dbReference>
<dbReference type="InterPro" id="IPR026022">
    <property type="entry name" value="PhoU_dom"/>
</dbReference>
<evidence type="ECO:0000313" key="10">
    <source>
        <dbReference type="Proteomes" id="UP001596118"/>
    </source>
</evidence>
<dbReference type="NCBIfam" id="TIGR02135">
    <property type="entry name" value="phoU_full"/>
    <property type="match status" value="1"/>
</dbReference>
<keyword evidence="4 7" id="KW-0813">Transport</keyword>
<dbReference type="GO" id="GO:0006817">
    <property type="term" value="P:phosphate ion transport"/>
    <property type="evidence" value="ECO:0007669"/>
    <property type="project" value="UniProtKB-KW"/>
</dbReference>
<evidence type="ECO:0000256" key="4">
    <source>
        <dbReference type="ARBA" id="ARBA00022448"/>
    </source>
</evidence>
<comment type="subunit">
    <text evidence="3 7">Homodimer.</text>
</comment>
<dbReference type="PIRSF" id="PIRSF003107">
    <property type="entry name" value="PhoU"/>
    <property type="match status" value="1"/>
</dbReference>
<name>A0ABD5QXF0_9EURY</name>
<reference evidence="9 10" key="1">
    <citation type="journal article" date="2019" name="Int. J. Syst. Evol. Microbiol.">
        <title>The Global Catalogue of Microorganisms (GCM) 10K type strain sequencing project: providing services to taxonomists for standard genome sequencing and annotation.</title>
        <authorList>
            <consortium name="The Broad Institute Genomics Platform"/>
            <consortium name="The Broad Institute Genome Sequencing Center for Infectious Disease"/>
            <person name="Wu L."/>
            <person name="Ma J."/>
        </authorList>
    </citation>
    <scope>NUCLEOTIDE SEQUENCE [LARGE SCALE GENOMIC DNA]</scope>
    <source>
        <strain evidence="9 10">CGMCC 1.12124</strain>
    </source>
</reference>
<dbReference type="PANTHER" id="PTHR42930">
    <property type="entry name" value="PHOSPHATE-SPECIFIC TRANSPORT SYSTEM ACCESSORY PROTEIN PHOU"/>
    <property type="match status" value="1"/>
</dbReference>
<comment type="caution">
    <text evidence="9">The sequence shown here is derived from an EMBL/GenBank/DDBJ whole genome shotgun (WGS) entry which is preliminary data.</text>
</comment>
<dbReference type="Gene3D" id="1.20.58.220">
    <property type="entry name" value="Phosphate transport system protein phou homolog 2, domain 2"/>
    <property type="match status" value="1"/>
</dbReference>
<dbReference type="PANTHER" id="PTHR42930:SF3">
    <property type="entry name" value="PHOSPHATE-SPECIFIC TRANSPORT SYSTEM ACCESSORY PROTEIN PHOU"/>
    <property type="match status" value="1"/>
</dbReference>
<dbReference type="GO" id="GO:0005737">
    <property type="term" value="C:cytoplasm"/>
    <property type="evidence" value="ECO:0007669"/>
    <property type="project" value="UniProtKB-SubCell"/>
</dbReference>
<evidence type="ECO:0000256" key="6">
    <source>
        <dbReference type="ARBA" id="ARBA00022592"/>
    </source>
</evidence>
<keyword evidence="10" id="KW-1185">Reference proteome</keyword>
<dbReference type="EMBL" id="JBHSKY010000002">
    <property type="protein sequence ID" value="MFC5277375.1"/>
    <property type="molecule type" value="Genomic_DNA"/>
</dbReference>